<reference evidence="10 11" key="1">
    <citation type="submission" date="2024-03" db="EMBL/GenBank/DDBJ databases">
        <title>The genome assembly and annotation of the cricket Gryllus longicercus Weissman &amp; Gray.</title>
        <authorList>
            <person name="Szrajer S."/>
            <person name="Gray D."/>
            <person name="Ylla G."/>
        </authorList>
    </citation>
    <scope>NUCLEOTIDE SEQUENCE [LARGE SCALE GENOMIC DNA]</scope>
    <source>
        <strain evidence="10">DAG 2021-001</strain>
        <tissue evidence="10">Whole body minus gut</tissue>
    </source>
</reference>
<protein>
    <recommendedName>
        <fullName evidence="9">C2H2-type domain-containing protein</fullName>
    </recommendedName>
</protein>
<dbReference type="PROSITE" id="PS50157">
    <property type="entry name" value="ZINC_FINGER_C2H2_2"/>
    <property type="match status" value="7"/>
</dbReference>
<feature type="domain" description="C2H2-type" evidence="9">
    <location>
        <begin position="191"/>
        <end position="218"/>
    </location>
</feature>
<feature type="domain" description="C2H2-type" evidence="9">
    <location>
        <begin position="276"/>
        <end position="304"/>
    </location>
</feature>
<feature type="domain" description="C2H2-type" evidence="9">
    <location>
        <begin position="219"/>
        <end position="246"/>
    </location>
</feature>
<keyword evidence="3" id="KW-0479">Metal-binding</keyword>
<keyword evidence="11" id="KW-1185">Reference proteome</keyword>
<sequence length="828" mass="93716">MPKHKMKKCPQCSCSVNSSVSRLIRDTCGHKKCRLCLVREEKGCLACEAKENSESQESNNENPDSPDALAINSDESSEVITTENNPSEANIGESAKVIQENVSPEKASFVSKTVKNKKLSLQGHIVVIPGTPQKYRCTICNKECSSKYTVQYHNYCGSKNKRYKCETCDKGFVTKSHYDYHMKSHKGILPYVCSICGKGFKQKGKLQRHSIQHSDDRPFVCQECGKTFRYYESLKSHQRVHKGEKPHVCQLCSRSFTEFSNYKKHVTIVHKGEKAHMCDTCGKTFALRRTLILHISMVHHHDRNYFCNTCNKPFNLKKDLKRHEVVHSVVQPHSCTLCGQGFRRKDNFERHMKNTHPETRMVIVGTFKQKPSANKAAADNNQKNKHKSNENGEIIEKNIPSPIPPSQTVDPETLRSITKISDEKRNLYKAREDKFSEHNRETNSSNYMETDMQSNYSTANPNASLIQESLHAQFPEQCYKNVDAIQKTAGDSATTDIPQESNPVAASTVPTIYPPKKNVEYYREVSVINRSSNVMSSSVSESNGQNTNTNYQQAIVRHVEGTNCVPTITRASECVSGSVITRNLQQPSSSVVKPISSHRSYQAVDLVPCLETQVDQPSLRKLLHDVKCSNGSDILNLTNDVNMNKRSLFTDDFRDVGDLKFYKHNDVEQFYSSKYPDTHVPETLLPNAENEHSSIIHEKYLSNNYTQKIPSETLISHNNCKHNFQSLNYSFIPPSCAVYRDNSNENLSQYSEILQPSEMENRNSNVLNKTYTENYVYSTKHFDSDSRLKLLSGISHTEDTSCAQAVGQPVIVGTKKVSNNVICTNFSS</sequence>
<dbReference type="Gene3D" id="3.30.160.60">
    <property type="entry name" value="Classic Zinc Finger"/>
    <property type="match status" value="7"/>
</dbReference>
<dbReference type="FunFam" id="3.30.160.60:FF:000151">
    <property type="entry name" value="Zinc finger and SCAN domain-containing 21"/>
    <property type="match status" value="1"/>
</dbReference>
<feature type="domain" description="C2H2-type" evidence="9">
    <location>
        <begin position="305"/>
        <end position="332"/>
    </location>
</feature>
<evidence type="ECO:0000256" key="4">
    <source>
        <dbReference type="ARBA" id="ARBA00022737"/>
    </source>
</evidence>
<feature type="domain" description="C2H2-type" evidence="9">
    <location>
        <begin position="163"/>
        <end position="190"/>
    </location>
</feature>
<keyword evidence="5 8" id="KW-0863">Zinc-finger</keyword>
<dbReference type="PANTHER" id="PTHR16515:SF35">
    <property type="entry name" value="FEZ FAMILY ZINC FINGER PROTEIN 2"/>
    <property type="match status" value="1"/>
</dbReference>
<keyword evidence="7" id="KW-0539">Nucleus</keyword>
<evidence type="ECO:0000256" key="1">
    <source>
        <dbReference type="ARBA" id="ARBA00004123"/>
    </source>
</evidence>
<keyword evidence="6" id="KW-0862">Zinc</keyword>
<dbReference type="SUPFAM" id="SSF57667">
    <property type="entry name" value="beta-beta-alpha zinc fingers"/>
    <property type="match status" value="4"/>
</dbReference>
<proteinExistence type="inferred from homology"/>
<evidence type="ECO:0000313" key="10">
    <source>
        <dbReference type="EMBL" id="KAK7871972.1"/>
    </source>
</evidence>
<dbReference type="EMBL" id="JAZDUA010000031">
    <property type="protein sequence ID" value="KAK7871972.1"/>
    <property type="molecule type" value="Genomic_DNA"/>
</dbReference>
<dbReference type="InterPro" id="IPR013087">
    <property type="entry name" value="Znf_C2H2_type"/>
</dbReference>
<gene>
    <name evidence="10" type="ORF">R5R35_004764</name>
</gene>
<comment type="similarity">
    <text evidence="2">Belongs to the krueppel C2H2-type zinc-finger protein family.</text>
</comment>
<evidence type="ECO:0000256" key="5">
    <source>
        <dbReference type="ARBA" id="ARBA00022771"/>
    </source>
</evidence>
<dbReference type="SMART" id="SM00355">
    <property type="entry name" value="ZnF_C2H2"/>
    <property type="match status" value="8"/>
</dbReference>
<evidence type="ECO:0000256" key="6">
    <source>
        <dbReference type="ARBA" id="ARBA00022833"/>
    </source>
</evidence>
<comment type="subcellular location">
    <subcellularLocation>
        <location evidence="1">Nucleus</location>
    </subcellularLocation>
</comment>
<dbReference type="GO" id="GO:0008270">
    <property type="term" value="F:zinc ion binding"/>
    <property type="evidence" value="ECO:0007669"/>
    <property type="project" value="UniProtKB-KW"/>
</dbReference>
<evidence type="ECO:0000256" key="3">
    <source>
        <dbReference type="ARBA" id="ARBA00022723"/>
    </source>
</evidence>
<dbReference type="InterPro" id="IPR036236">
    <property type="entry name" value="Znf_C2H2_sf"/>
</dbReference>
<keyword evidence="4" id="KW-0677">Repeat</keyword>
<dbReference type="GO" id="GO:0005634">
    <property type="term" value="C:nucleus"/>
    <property type="evidence" value="ECO:0007669"/>
    <property type="project" value="UniProtKB-SubCell"/>
</dbReference>
<dbReference type="Proteomes" id="UP001378592">
    <property type="component" value="Unassembled WGS sequence"/>
</dbReference>
<dbReference type="GO" id="GO:0010468">
    <property type="term" value="P:regulation of gene expression"/>
    <property type="evidence" value="ECO:0007669"/>
    <property type="project" value="TreeGrafter"/>
</dbReference>
<dbReference type="PANTHER" id="PTHR16515">
    <property type="entry name" value="PR DOMAIN ZINC FINGER PROTEIN"/>
    <property type="match status" value="1"/>
</dbReference>
<feature type="domain" description="C2H2-type" evidence="9">
    <location>
        <begin position="247"/>
        <end position="275"/>
    </location>
</feature>
<dbReference type="PROSITE" id="PS00028">
    <property type="entry name" value="ZINC_FINGER_C2H2_1"/>
    <property type="match status" value="7"/>
</dbReference>
<evidence type="ECO:0000256" key="8">
    <source>
        <dbReference type="PROSITE-ProRule" id="PRU00042"/>
    </source>
</evidence>
<dbReference type="FunFam" id="3.30.160.60:FF:000145">
    <property type="entry name" value="Zinc finger protein 574"/>
    <property type="match status" value="1"/>
</dbReference>
<evidence type="ECO:0000256" key="2">
    <source>
        <dbReference type="ARBA" id="ARBA00006991"/>
    </source>
</evidence>
<dbReference type="Pfam" id="PF00096">
    <property type="entry name" value="zf-C2H2"/>
    <property type="match status" value="5"/>
</dbReference>
<evidence type="ECO:0000256" key="7">
    <source>
        <dbReference type="ARBA" id="ARBA00023242"/>
    </source>
</evidence>
<evidence type="ECO:0000313" key="11">
    <source>
        <dbReference type="Proteomes" id="UP001378592"/>
    </source>
</evidence>
<dbReference type="AlphaFoldDB" id="A0AAN9W1I3"/>
<comment type="caution">
    <text evidence="10">The sequence shown here is derived from an EMBL/GenBank/DDBJ whole genome shotgun (WGS) entry which is preliminary data.</text>
</comment>
<feature type="domain" description="C2H2-type" evidence="9">
    <location>
        <begin position="333"/>
        <end position="361"/>
    </location>
</feature>
<name>A0AAN9W1I3_9ORTH</name>
<evidence type="ECO:0000259" key="9">
    <source>
        <dbReference type="PROSITE" id="PS50157"/>
    </source>
</evidence>
<organism evidence="10 11">
    <name type="scientific">Gryllus longicercus</name>
    <dbReference type="NCBI Taxonomy" id="2509291"/>
    <lineage>
        <taxon>Eukaryota</taxon>
        <taxon>Metazoa</taxon>
        <taxon>Ecdysozoa</taxon>
        <taxon>Arthropoda</taxon>
        <taxon>Hexapoda</taxon>
        <taxon>Insecta</taxon>
        <taxon>Pterygota</taxon>
        <taxon>Neoptera</taxon>
        <taxon>Polyneoptera</taxon>
        <taxon>Orthoptera</taxon>
        <taxon>Ensifera</taxon>
        <taxon>Gryllidea</taxon>
        <taxon>Grylloidea</taxon>
        <taxon>Gryllidae</taxon>
        <taxon>Gryllinae</taxon>
        <taxon>Gryllus</taxon>
    </lineage>
</organism>
<accession>A0AAN9W1I3</accession>
<dbReference type="FunFam" id="3.30.160.60:FF:000100">
    <property type="entry name" value="Zinc finger 45-like"/>
    <property type="match status" value="1"/>
</dbReference>
<dbReference type="InterPro" id="IPR050331">
    <property type="entry name" value="Zinc_finger"/>
</dbReference>